<evidence type="ECO:0000256" key="2">
    <source>
        <dbReference type="PROSITE-ProRule" id="PRU00335"/>
    </source>
</evidence>
<feature type="DNA-binding region" description="H-T-H motif" evidence="2">
    <location>
        <begin position="38"/>
        <end position="57"/>
    </location>
</feature>
<dbReference type="KEGG" id="mjl:Mjls_2640"/>
<keyword evidence="1 2" id="KW-0238">DNA-binding</keyword>
<dbReference type="InterPro" id="IPR050109">
    <property type="entry name" value="HTH-type_TetR-like_transc_reg"/>
</dbReference>
<dbReference type="SUPFAM" id="SSF48498">
    <property type="entry name" value="Tetracyclin repressor-like, C-terminal domain"/>
    <property type="match status" value="1"/>
</dbReference>
<gene>
    <name evidence="4" type="ordered locus">Mjls_2640</name>
</gene>
<reference evidence="4" key="1">
    <citation type="submission" date="2007-02" db="EMBL/GenBank/DDBJ databases">
        <title>Complete sequence of Mycobacterium sp. JLS.</title>
        <authorList>
            <consortium name="US DOE Joint Genome Institute"/>
            <person name="Copeland A."/>
            <person name="Lucas S."/>
            <person name="Lapidus A."/>
            <person name="Barry K."/>
            <person name="Detter J.C."/>
            <person name="Glavina del Rio T."/>
            <person name="Hammon N."/>
            <person name="Israni S."/>
            <person name="Dalin E."/>
            <person name="Tice H."/>
            <person name="Pitluck S."/>
            <person name="Chain P."/>
            <person name="Malfatti S."/>
            <person name="Shin M."/>
            <person name="Vergez L."/>
            <person name="Schmutz J."/>
            <person name="Larimer F."/>
            <person name="Land M."/>
            <person name="Hauser L."/>
            <person name="Kyrpides N."/>
            <person name="Mikhailova N."/>
            <person name="Miller C.D."/>
            <person name="Anderson A.J."/>
            <person name="Sims R.C."/>
            <person name="Richardson P."/>
        </authorList>
    </citation>
    <scope>NUCLEOTIDE SEQUENCE [LARGE SCALE GENOMIC DNA]</scope>
    <source>
        <strain evidence="4">JLS</strain>
    </source>
</reference>
<dbReference type="AlphaFoldDB" id="A0A5Q5CGE9"/>
<dbReference type="SUPFAM" id="SSF46689">
    <property type="entry name" value="Homeodomain-like"/>
    <property type="match status" value="1"/>
</dbReference>
<accession>A0A5Q5CGE9</accession>
<dbReference type="GO" id="GO:0003700">
    <property type="term" value="F:DNA-binding transcription factor activity"/>
    <property type="evidence" value="ECO:0007669"/>
    <property type="project" value="TreeGrafter"/>
</dbReference>
<dbReference type="PRINTS" id="PR00455">
    <property type="entry name" value="HTHTETR"/>
</dbReference>
<dbReference type="PANTHER" id="PTHR30055">
    <property type="entry name" value="HTH-TYPE TRANSCRIPTIONAL REGULATOR RUTR"/>
    <property type="match status" value="1"/>
</dbReference>
<name>A0A5Q5CGE9_MYCSJ</name>
<dbReference type="PANTHER" id="PTHR30055:SF146">
    <property type="entry name" value="HTH-TYPE TRANSCRIPTIONAL DUAL REGULATOR CECR"/>
    <property type="match status" value="1"/>
</dbReference>
<evidence type="ECO:0000313" key="4">
    <source>
        <dbReference type="EMBL" id="ABN98421.1"/>
    </source>
</evidence>
<dbReference type="PROSITE" id="PS50977">
    <property type="entry name" value="HTH_TETR_2"/>
    <property type="match status" value="1"/>
</dbReference>
<evidence type="ECO:0000256" key="1">
    <source>
        <dbReference type="ARBA" id="ARBA00023125"/>
    </source>
</evidence>
<dbReference type="InterPro" id="IPR009057">
    <property type="entry name" value="Homeodomain-like_sf"/>
</dbReference>
<dbReference type="GO" id="GO:0000976">
    <property type="term" value="F:transcription cis-regulatory region binding"/>
    <property type="evidence" value="ECO:0007669"/>
    <property type="project" value="TreeGrafter"/>
</dbReference>
<dbReference type="EMBL" id="CP000580">
    <property type="protein sequence ID" value="ABN98421.1"/>
    <property type="molecule type" value="Genomic_DNA"/>
</dbReference>
<dbReference type="Pfam" id="PF00440">
    <property type="entry name" value="TetR_N"/>
    <property type="match status" value="1"/>
</dbReference>
<sequence length="207" mass="22238">MSAEELVDGRRLRGSVTRAKAIEAAAELFAAQGYSATSMGSIASAAGIHSASIYHAFGSKEGLLGAVVEHASDEFYHLLREQSVSSGSLRDGLRGVGVVFEKRPLFLKLLLMLVLERGDGDPGVLRIAADVRLKGRALIRDLLSRQVPAGTGTDLDAASRLIMVALDGAFIARQVDMNASEFTTLMDLIAETAERLLTDTRTRPNRR</sequence>
<dbReference type="Gene3D" id="1.10.357.10">
    <property type="entry name" value="Tetracycline Repressor, domain 2"/>
    <property type="match status" value="1"/>
</dbReference>
<dbReference type="InterPro" id="IPR023772">
    <property type="entry name" value="DNA-bd_HTH_TetR-type_CS"/>
</dbReference>
<dbReference type="InterPro" id="IPR036271">
    <property type="entry name" value="Tet_transcr_reg_TetR-rel_C_sf"/>
</dbReference>
<dbReference type="InterPro" id="IPR001647">
    <property type="entry name" value="HTH_TetR"/>
</dbReference>
<proteinExistence type="predicted"/>
<evidence type="ECO:0000259" key="3">
    <source>
        <dbReference type="PROSITE" id="PS50977"/>
    </source>
</evidence>
<organism evidence="4">
    <name type="scientific">Mycobacterium sp. (strain JLS)</name>
    <dbReference type="NCBI Taxonomy" id="164757"/>
    <lineage>
        <taxon>Bacteria</taxon>
        <taxon>Bacillati</taxon>
        <taxon>Actinomycetota</taxon>
        <taxon>Actinomycetes</taxon>
        <taxon>Mycobacteriales</taxon>
        <taxon>Mycobacteriaceae</taxon>
        <taxon>Mycobacterium</taxon>
    </lineage>
</organism>
<feature type="domain" description="HTH tetR-type" evidence="3">
    <location>
        <begin position="15"/>
        <end position="75"/>
    </location>
</feature>
<protein>
    <submittedName>
        <fullName evidence="4">Transcriptional regulator, TetR family</fullName>
    </submittedName>
</protein>
<dbReference type="PROSITE" id="PS01081">
    <property type="entry name" value="HTH_TETR_1"/>
    <property type="match status" value="1"/>
</dbReference>